<evidence type="ECO:0000256" key="1">
    <source>
        <dbReference type="SAM" id="SignalP"/>
    </source>
</evidence>
<name>A0ABR4C5Y6_9HELO</name>
<feature type="chain" id="PRO_5045280857" evidence="1">
    <location>
        <begin position="18"/>
        <end position="102"/>
    </location>
</feature>
<accession>A0ABR4C5Y6</accession>
<evidence type="ECO:0000313" key="3">
    <source>
        <dbReference type="Proteomes" id="UP001595075"/>
    </source>
</evidence>
<sequence length="102" mass="10922">MKFVVILVAVLAVAVNAGDMCEAINAAEQTVDYQNIPISCFNIPGRTTKAPVTIATCGETWKTSPPKETTWTDPEDCKKYSLNQPTIGTMAVPGAPGVFLMM</sequence>
<dbReference type="EMBL" id="JAZHXI010000013">
    <property type="protein sequence ID" value="KAL2064926.1"/>
    <property type="molecule type" value="Genomic_DNA"/>
</dbReference>
<reference evidence="2 3" key="1">
    <citation type="journal article" date="2024" name="Commun. Biol.">
        <title>Comparative genomic analysis of thermophilic fungi reveals convergent evolutionary adaptations and gene losses.</title>
        <authorList>
            <person name="Steindorff A.S."/>
            <person name="Aguilar-Pontes M.V."/>
            <person name="Robinson A.J."/>
            <person name="Andreopoulos B."/>
            <person name="LaButti K."/>
            <person name="Kuo A."/>
            <person name="Mondo S."/>
            <person name="Riley R."/>
            <person name="Otillar R."/>
            <person name="Haridas S."/>
            <person name="Lipzen A."/>
            <person name="Grimwood J."/>
            <person name="Schmutz J."/>
            <person name="Clum A."/>
            <person name="Reid I.D."/>
            <person name="Moisan M.C."/>
            <person name="Butler G."/>
            <person name="Nguyen T.T.M."/>
            <person name="Dewar K."/>
            <person name="Conant G."/>
            <person name="Drula E."/>
            <person name="Henrissat B."/>
            <person name="Hansel C."/>
            <person name="Singer S."/>
            <person name="Hutchinson M.I."/>
            <person name="de Vries R.P."/>
            <person name="Natvig D.O."/>
            <person name="Powell A.J."/>
            <person name="Tsang A."/>
            <person name="Grigoriev I.V."/>
        </authorList>
    </citation>
    <scope>NUCLEOTIDE SEQUENCE [LARGE SCALE GENOMIC DNA]</scope>
    <source>
        <strain evidence="2 3">CBS 494.80</strain>
    </source>
</reference>
<feature type="signal peptide" evidence="1">
    <location>
        <begin position="1"/>
        <end position="17"/>
    </location>
</feature>
<organism evidence="2 3">
    <name type="scientific">Oculimacula yallundae</name>
    <dbReference type="NCBI Taxonomy" id="86028"/>
    <lineage>
        <taxon>Eukaryota</taxon>
        <taxon>Fungi</taxon>
        <taxon>Dikarya</taxon>
        <taxon>Ascomycota</taxon>
        <taxon>Pezizomycotina</taxon>
        <taxon>Leotiomycetes</taxon>
        <taxon>Helotiales</taxon>
        <taxon>Ploettnerulaceae</taxon>
        <taxon>Oculimacula</taxon>
    </lineage>
</organism>
<keyword evidence="1" id="KW-0732">Signal</keyword>
<proteinExistence type="predicted"/>
<evidence type="ECO:0000313" key="2">
    <source>
        <dbReference type="EMBL" id="KAL2064926.1"/>
    </source>
</evidence>
<gene>
    <name evidence="2" type="ORF">VTL71DRAFT_4066</name>
</gene>
<comment type="caution">
    <text evidence="2">The sequence shown here is derived from an EMBL/GenBank/DDBJ whole genome shotgun (WGS) entry which is preliminary data.</text>
</comment>
<protein>
    <submittedName>
        <fullName evidence="2">Uncharacterized protein</fullName>
    </submittedName>
</protein>
<keyword evidence="3" id="KW-1185">Reference proteome</keyword>
<dbReference type="Proteomes" id="UP001595075">
    <property type="component" value="Unassembled WGS sequence"/>
</dbReference>